<reference evidence="13" key="1">
    <citation type="submission" date="2018-05" db="EMBL/GenBank/DDBJ databases">
        <authorList>
            <person name="Lanie J.A."/>
            <person name="Ng W.-L."/>
            <person name="Kazmierczak K.M."/>
            <person name="Andrzejewski T.M."/>
            <person name="Davidsen T.M."/>
            <person name="Wayne K.J."/>
            <person name="Tettelin H."/>
            <person name="Glass J.I."/>
            <person name="Rusch D."/>
            <person name="Podicherti R."/>
            <person name="Tsui H.-C.T."/>
            <person name="Winkler M.E."/>
        </authorList>
    </citation>
    <scope>NUCLEOTIDE SEQUENCE</scope>
</reference>
<dbReference type="PANTHER" id="PTHR30622">
    <property type="entry name" value="UNDECAPRENYL-DIPHOSPHATASE"/>
    <property type="match status" value="1"/>
</dbReference>
<keyword evidence="8 12" id="KW-1133">Transmembrane helix</keyword>
<keyword evidence="5" id="KW-1003">Cell membrane</keyword>
<proteinExistence type="inferred from homology"/>
<dbReference type="AlphaFoldDB" id="A0A382TR67"/>
<feature type="transmembrane region" description="Helical" evidence="12">
    <location>
        <begin position="187"/>
        <end position="207"/>
    </location>
</feature>
<comment type="catalytic activity">
    <reaction evidence="11">
        <text>di-trans,octa-cis-undecaprenyl diphosphate + H2O = di-trans,octa-cis-undecaprenyl phosphate + phosphate + H(+)</text>
        <dbReference type="Rhea" id="RHEA:28094"/>
        <dbReference type="ChEBI" id="CHEBI:15377"/>
        <dbReference type="ChEBI" id="CHEBI:15378"/>
        <dbReference type="ChEBI" id="CHEBI:43474"/>
        <dbReference type="ChEBI" id="CHEBI:58405"/>
        <dbReference type="ChEBI" id="CHEBI:60392"/>
        <dbReference type="EC" id="3.6.1.27"/>
    </reaction>
</comment>
<dbReference type="GO" id="GO:0005886">
    <property type="term" value="C:plasma membrane"/>
    <property type="evidence" value="ECO:0007669"/>
    <property type="project" value="UniProtKB-SubCell"/>
</dbReference>
<comment type="similarity">
    <text evidence="2">Belongs to the UppP family.</text>
</comment>
<evidence type="ECO:0000313" key="13">
    <source>
        <dbReference type="EMBL" id="SVD23958.1"/>
    </source>
</evidence>
<protein>
    <recommendedName>
        <fullName evidence="4">Undecaprenyl-diphosphatase</fullName>
        <ecNumber evidence="3">3.6.1.27</ecNumber>
    </recommendedName>
    <alternativeName>
        <fullName evidence="10">Undecaprenyl pyrophosphate phosphatase</fullName>
    </alternativeName>
</protein>
<sequence>MIESILLGLIQGITEWLPVSSEGLVTASATFLLDESLEDAIGISLWLHLGTALAAFISFKVEILNLTKGFMGNPSYLKGEIGFLFLGTAVSTLIGLPLLLFVGEFFQSSPTTNGTQIFTGLIGIFMIVTGVILLRSNRSGKRKRQDSGTIDAMLTGAAQGFSVLPGLSRSGLTVSVLLARGMDRRDALTLSFLLSIPAAAGAGLYAVFSSGIILSLEHLVAVGVSFITGLVTIRILLK</sequence>
<gene>
    <name evidence="13" type="ORF">METZ01_LOCUS376812</name>
</gene>
<keyword evidence="6 12" id="KW-0812">Transmembrane</keyword>
<organism evidence="13">
    <name type="scientific">marine metagenome</name>
    <dbReference type="NCBI Taxonomy" id="408172"/>
    <lineage>
        <taxon>unclassified sequences</taxon>
        <taxon>metagenomes</taxon>
        <taxon>ecological metagenomes</taxon>
    </lineage>
</organism>
<dbReference type="InterPro" id="IPR003824">
    <property type="entry name" value="UppP"/>
</dbReference>
<accession>A0A382TR67</accession>
<evidence type="ECO:0000256" key="12">
    <source>
        <dbReference type="SAM" id="Phobius"/>
    </source>
</evidence>
<evidence type="ECO:0000256" key="7">
    <source>
        <dbReference type="ARBA" id="ARBA00022801"/>
    </source>
</evidence>
<feature type="transmembrane region" description="Helical" evidence="12">
    <location>
        <begin position="219"/>
        <end position="237"/>
    </location>
</feature>
<evidence type="ECO:0000256" key="9">
    <source>
        <dbReference type="ARBA" id="ARBA00023136"/>
    </source>
</evidence>
<feature type="transmembrane region" description="Helical" evidence="12">
    <location>
        <begin position="114"/>
        <end position="134"/>
    </location>
</feature>
<feature type="transmembrane region" description="Helical" evidence="12">
    <location>
        <begin position="81"/>
        <end position="102"/>
    </location>
</feature>
<keyword evidence="9 12" id="KW-0472">Membrane</keyword>
<evidence type="ECO:0000256" key="8">
    <source>
        <dbReference type="ARBA" id="ARBA00022989"/>
    </source>
</evidence>
<feature type="transmembrane region" description="Helical" evidence="12">
    <location>
        <begin position="40"/>
        <end position="61"/>
    </location>
</feature>
<evidence type="ECO:0000256" key="3">
    <source>
        <dbReference type="ARBA" id="ARBA00012374"/>
    </source>
</evidence>
<evidence type="ECO:0000256" key="4">
    <source>
        <dbReference type="ARBA" id="ARBA00021581"/>
    </source>
</evidence>
<comment type="subcellular location">
    <subcellularLocation>
        <location evidence="1">Cell membrane</location>
        <topology evidence="1">Multi-pass membrane protein</topology>
    </subcellularLocation>
</comment>
<evidence type="ECO:0000256" key="1">
    <source>
        <dbReference type="ARBA" id="ARBA00004651"/>
    </source>
</evidence>
<dbReference type="Pfam" id="PF02673">
    <property type="entry name" value="BacA"/>
    <property type="match status" value="1"/>
</dbReference>
<dbReference type="PANTHER" id="PTHR30622:SF2">
    <property type="entry name" value="UNDECAPRENYL-DIPHOSPHATASE"/>
    <property type="match status" value="1"/>
</dbReference>
<evidence type="ECO:0000256" key="2">
    <source>
        <dbReference type="ARBA" id="ARBA00010621"/>
    </source>
</evidence>
<evidence type="ECO:0000256" key="6">
    <source>
        <dbReference type="ARBA" id="ARBA00022692"/>
    </source>
</evidence>
<feature type="non-terminal residue" evidence="13">
    <location>
        <position position="238"/>
    </location>
</feature>
<name>A0A382TR67_9ZZZZ</name>
<dbReference type="EMBL" id="UINC01138179">
    <property type="protein sequence ID" value="SVD23958.1"/>
    <property type="molecule type" value="Genomic_DNA"/>
</dbReference>
<evidence type="ECO:0000256" key="5">
    <source>
        <dbReference type="ARBA" id="ARBA00022475"/>
    </source>
</evidence>
<evidence type="ECO:0000256" key="11">
    <source>
        <dbReference type="ARBA" id="ARBA00047594"/>
    </source>
</evidence>
<evidence type="ECO:0000256" key="10">
    <source>
        <dbReference type="ARBA" id="ARBA00032707"/>
    </source>
</evidence>
<dbReference type="EC" id="3.6.1.27" evidence="3"/>
<dbReference type="GO" id="GO:0050380">
    <property type="term" value="F:undecaprenyl-diphosphatase activity"/>
    <property type="evidence" value="ECO:0007669"/>
    <property type="project" value="UniProtKB-EC"/>
</dbReference>
<keyword evidence="7" id="KW-0378">Hydrolase</keyword>